<gene>
    <name evidence="2" type="ORF">FDP22_11225</name>
</gene>
<dbReference type="InterPro" id="IPR044855">
    <property type="entry name" value="CoA-Trfase_III_dom3_sf"/>
</dbReference>
<dbReference type="SUPFAM" id="SSF89796">
    <property type="entry name" value="CoA-transferase family III (CaiB/BaiF)"/>
    <property type="match status" value="1"/>
</dbReference>
<dbReference type="InterPro" id="IPR003673">
    <property type="entry name" value="CoA-Trfase_fam_III"/>
</dbReference>
<dbReference type="Gene3D" id="3.40.50.10540">
    <property type="entry name" value="Crotonobetainyl-coa:carnitine coa-transferase, domain 1"/>
    <property type="match status" value="1"/>
</dbReference>
<evidence type="ECO:0000256" key="1">
    <source>
        <dbReference type="ARBA" id="ARBA00022679"/>
    </source>
</evidence>
<organism evidence="2 3">
    <name type="scientific">Paroceanicella profunda</name>
    <dbReference type="NCBI Taxonomy" id="2579971"/>
    <lineage>
        <taxon>Bacteria</taxon>
        <taxon>Pseudomonadati</taxon>
        <taxon>Pseudomonadota</taxon>
        <taxon>Alphaproteobacteria</taxon>
        <taxon>Rhodobacterales</taxon>
        <taxon>Paracoccaceae</taxon>
        <taxon>Paroceanicella</taxon>
    </lineage>
</organism>
<dbReference type="InterPro" id="IPR023606">
    <property type="entry name" value="CoA-Trfase_III_dom_1_sf"/>
</dbReference>
<accession>A0A5B8FHL4</accession>
<dbReference type="KEGG" id="ppru:FDP22_11225"/>
<evidence type="ECO:0000313" key="2">
    <source>
        <dbReference type="EMBL" id="QDL92297.1"/>
    </source>
</evidence>
<dbReference type="InterPro" id="IPR050483">
    <property type="entry name" value="CoA-transferase_III_domain"/>
</dbReference>
<dbReference type="PANTHER" id="PTHR48207:SF3">
    <property type="entry name" value="SUCCINATE--HYDROXYMETHYLGLUTARATE COA-TRANSFERASE"/>
    <property type="match status" value="1"/>
</dbReference>
<keyword evidence="1 2" id="KW-0808">Transferase</keyword>
<protein>
    <submittedName>
        <fullName evidence="2">CoA transferase</fullName>
    </submittedName>
</protein>
<dbReference type="Gene3D" id="3.30.1540.10">
    <property type="entry name" value="formyl-coa transferase, domain 3"/>
    <property type="match status" value="1"/>
</dbReference>
<dbReference type="GO" id="GO:0008410">
    <property type="term" value="F:CoA-transferase activity"/>
    <property type="evidence" value="ECO:0007669"/>
    <property type="project" value="TreeGrafter"/>
</dbReference>
<dbReference type="AlphaFoldDB" id="A0A5B8FHL4"/>
<dbReference type="Proteomes" id="UP000305888">
    <property type="component" value="Chromosome"/>
</dbReference>
<keyword evidence="3" id="KW-1185">Reference proteome</keyword>
<reference evidence="2 3" key="1">
    <citation type="submission" date="2019-06" db="EMBL/GenBank/DDBJ databases">
        <title>Genome sequence of Rhodobacteraceae bacterium D4M1.</title>
        <authorList>
            <person name="Cao J."/>
        </authorList>
    </citation>
    <scope>NUCLEOTIDE SEQUENCE [LARGE SCALE GENOMIC DNA]</scope>
    <source>
        <strain evidence="2 3">D4M1</strain>
    </source>
</reference>
<name>A0A5B8FHL4_9RHOB</name>
<sequence length="396" mass="42084">MPALTGLRVVDLTRILAGPFCTQWLADHGAEVIKVEPPQGDDTRAWGPPFDPASGAASYFMGVNRNKRGIALDLRREDGRAVLRRLLAGADVLIDNFKSGSMEAWGLGHETLQAEFPRLVQCRVTGFGADGPLGGLPGYDAVVQAQAGLMSVNGPESGEPTRLGIPLVDISVGMSSAIGILMALRERDVSGQGQFLDMTLYDAAVSILFPYGANYMMGGPVPKPVGNAHPNISPYETFPTRSVPIFVAAANDSQYRRLCEVLACPELAADPRFVTGPKRNGRREELAALLRPLMAVWDGEELAQALMAAGVPAGPVMDVPGVLDHPHTAHRGMVVEIDGFRTLGNPIRMSRTPAETGARRPPVFGQDTRAVLAEAGYTPEEIEALLTAGAAFAAPS</sequence>
<dbReference type="EMBL" id="CP040818">
    <property type="protein sequence ID" value="QDL92297.1"/>
    <property type="molecule type" value="Genomic_DNA"/>
</dbReference>
<dbReference type="PANTHER" id="PTHR48207">
    <property type="entry name" value="SUCCINATE--HYDROXYMETHYLGLUTARATE COA-TRANSFERASE"/>
    <property type="match status" value="1"/>
</dbReference>
<proteinExistence type="predicted"/>
<evidence type="ECO:0000313" key="3">
    <source>
        <dbReference type="Proteomes" id="UP000305888"/>
    </source>
</evidence>
<dbReference type="OrthoDB" id="9806585at2"/>
<dbReference type="RefSeq" id="WP_138572989.1">
    <property type="nucleotide sequence ID" value="NZ_CP040818.1"/>
</dbReference>
<dbReference type="Pfam" id="PF02515">
    <property type="entry name" value="CoA_transf_3"/>
    <property type="match status" value="1"/>
</dbReference>